<dbReference type="InterPro" id="IPR036259">
    <property type="entry name" value="MFS_trans_sf"/>
</dbReference>
<reference evidence="8 9" key="1">
    <citation type="submission" date="2017-10" db="EMBL/GenBank/DDBJ databases">
        <title>Draft genome sequences of strains TRE 1, TRE 9, TRE H and TRI 7, isolated from tamarins, belonging to four potential novel Bifidobacterium species.</title>
        <authorList>
            <person name="Mattarelli P."/>
            <person name="Modesto M."/>
            <person name="Puglisi E."/>
            <person name="Morelli L."/>
            <person name="Spezio C."/>
            <person name="Bonetti A."/>
            <person name="Sandri C."/>
        </authorList>
    </citation>
    <scope>NUCLEOTIDE SEQUENCE [LARGE SCALE GENOMIC DNA]</scope>
    <source>
        <strain evidence="9">TRE1</strain>
    </source>
</reference>
<dbReference type="SUPFAM" id="SSF103473">
    <property type="entry name" value="MFS general substrate transporter"/>
    <property type="match status" value="1"/>
</dbReference>
<feature type="transmembrane region" description="Helical" evidence="6">
    <location>
        <begin position="449"/>
        <end position="469"/>
    </location>
</feature>
<comment type="subcellular location">
    <subcellularLocation>
        <location evidence="1">Cell membrane</location>
        <topology evidence="1">Multi-pass membrane protein</topology>
    </subcellularLocation>
</comment>
<feature type="transmembrane region" description="Helical" evidence="6">
    <location>
        <begin position="152"/>
        <end position="172"/>
    </location>
</feature>
<sequence length="485" mass="51449">MSPTSSASSTEPPSGPCRKNTGPIPRNPRFMVPNGRFSIGKRPKSTANRGFRCLHTGFSGTTMSHNSAESRTRSDMPWRLALALLIGPACWLMPHQGVAMILLPQKIADISPNDKVALVAAFSSASMVIGLFSNVLFGAFSDVTRTRFGKRTPWIVGCSIGSSLLLYGLSTASSIPTLLAWWCCCEAVINGVAAPMIAQLSDRVPDRWKGTVSACYGISQTIGNQIGIAVASLYLGNVRFGIRTFAIVAAIGCLASSAIAGEPSNFTERGHHVSMRALIRHFIPPTQNAGNFYKALISKFLMLASSGMTSSYLLYIATDYLHARNQQSILSTTASITLITGIICSLIAGPLSDHLSKVKSFVVIALLIMAAGSALPAFSDDDTLFLAGMLIVGIGMGIHASVDQKLNLLVLPNPDTAAKDLGVMNMANTMGTLCGSLAAAYIIGTWGYHELFITECLIMCAGTVFAACVRIERPTATTSPTSKNV</sequence>
<dbReference type="GO" id="GO:0005886">
    <property type="term" value="C:plasma membrane"/>
    <property type="evidence" value="ECO:0007669"/>
    <property type="project" value="UniProtKB-SubCell"/>
</dbReference>
<dbReference type="Gene3D" id="1.20.1250.20">
    <property type="entry name" value="MFS general substrate transporter like domains"/>
    <property type="match status" value="2"/>
</dbReference>
<comment type="caution">
    <text evidence="8">The sequence shown here is derived from an EMBL/GenBank/DDBJ whole genome shotgun (WGS) entry which is preliminary data.</text>
</comment>
<name>A0A2M9HB15_9BIFI</name>
<dbReference type="InterPro" id="IPR011701">
    <property type="entry name" value="MFS"/>
</dbReference>
<feature type="region of interest" description="Disordered" evidence="5">
    <location>
        <begin position="1"/>
        <end position="41"/>
    </location>
</feature>
<evidence type="ECO:0000256" key="6">
    <source>
        <dbReference type="SAM" id="Phobius"/>
    </source>
</evidence>
<keyword evidence="3 6" id="KW-1133">Transmembrane helix</keyword>
<dbReference type="EMBL" id="PEBI01000001">
    <property type="protein sequence ID" value="PJM74000.1"/>
    <property type="molecule type" value="Genomic_DNA"/>
</dbReference>
<evidence type="ECO:0000256" key="4">
    <source>
        <dbReference type="ARBA" id="ARBA00023136"/>
    </source>
</evidence>
<evidence type="ECO:0000256" key="1">
    <source>
        <dbReference type="ARBA" id="ARBA00004651"/>
    </source>
</evidence>
<dbReference type="CDD" id="cd06174">
    <property type="entry name" value="MFS"/>
    <property type="match status" value="1"/>
</dbReference>
<dbReference type="Proteomes" id="UP000229095">
    <property type="component" value="Unassembled WGS sequence"/>
</dbReference>
<protein>
    <submittedName>
        <fullName evidence="8">MFS transporter</fullName>
    </submittedName>
</protein>
<feature type="domain" description="Major facilitator superfamily (MFS) profile" evidence="7">
    <location>
        <begin position="291"/>
        <end position="485"/>
    </location>
</feature>
<feature type="transmembrane region" description="Helical" evidence="6">
    <location>
        <begin position="423"/>
        <end position="443"/>
    </location>
</feature>
<evidence type="ECO:0000313" key="9">
    <source>
        <dbReference type="Proteomes" id="UP000229095"/>
    </source>
</evidence>
<dbReference type="OrthoDB" id="7584869at2"/>
<feature type="transmembrane region" description="Helical" evidence="6">
    <location>
        <begin position="116"/>
        <end position="140"/>
    </location>
</feature>
<gene>
    <name evidence="8" type="ORF">CS006_02300</name>
</gene>
<evidence type="ECO:0000256" key="5">
    <source>
        <dbReference type="SAM" id="MobiDB-lite"/>
    </source>
</evidence>
<keyword evidence="2 6" id="KW-0812">Transmembrane</keyword>
<dbReference type="InterPro" id="IPR020846">
    <property type="entry name" value="MFS_dom"/>
</dbReference>
<dbReference type="PANTHER" id="PTHR23528:SF1">
    <property type="entry name" value="MAJOR FACILITATOR SUPERFAMILY (MFS) PROFILE DOMAIN-CONTAINING PROTEIN"/>
    <property type="match status" value="1"/>
</dbReference>
<feature type="transmembrane region" description="Helical" evidence="6">
    <location>
        <begin position="300"/>
        <end position="317"/>
    </location>
</feature>
<dbReference type="GO" id="GO:0022857">
    <property type="term" value="F:transmembrane transporter activity"/>
    <property type="evidence" value="ECO:0007669"/>
    <property type="project" value="InterPro"/>
</dbReference>
<evidence type="ECO:0000259" key="7">
    <source>
        <dbReference type="PROSITE" id="PS50850"/>
    </source>
</evidence>
<organism evidence="8 9">
    <name type="scientific">Bifidobacterium primatium</name>
    <dbReference type="NCBI Taxonomy" id="2045438"/>
    <lineage>
        <taxon>Bacteria</taxon>
        <taxon>Bacillati</taxon>
        <taxon>Actinomycetota</taxon>
        <taxon>Actinomycetes</taxon>
        <taxon>Bifidobacteriales</taxon>
        <taxon>Bifidobacteriaceae</taxon>
        <taxon>Bifidobacterium</taxon>
    </lineage>
</organism>
<feature type="compositionally biased region" description="Low complexity" evidence="5">
    <location>
        <begin position="1"/>
        <end position="12"/>
    </location>
</feature>
<feature type="transmembrane region" description="Helical" evidence="6">
    <location>
        <begin position="240"/>
        <end position="260"/>
    </location>
</feature>
<accession>A0A2M9HB15</accession>
<feature type="transmembrane region" description="Helical" evidence="6">
    <location>
        <begin position="360"/>
        <end position="378"/>
    </location>
</feature>
<dbReference type="Pfam" id="PF07690">
    <property type="entry name" value="MFS_1"/>
    <property type="match status" value="2"/>
</dbReference>
<dbReference type="PROSITE" id="PS50850">
    <property type="entry name" value="MFS"/>
    <property type="match status" value="1"/>
</dbReference>
<keyword evidence="9" id="KW-1185">Reference proteome</keyword>
<feature type="transmembrane region" description="Helical" evidence="6">
    <location>
        <begin position="80"/>
        <end position="104"/>
    </location>
</feature>
<evidence type="ECO:0000313" key="8">
    <source>
        <dbReference type="EMBL" id="PJM74000.1"/>
    </source>
</evidence>
<feature type="transmembrane region" description="Helical" evidence="6">
    <location>
        <begin position="384"/>
        <end position="402"/>
    </location>
</feature>
<dbReference type="PANTHER" id="PTHR23528">
    <property type="match status" value="1"/>
</dbReference>
<keyword evidence="4 6" id="KW-0472">Membrane</keyword>
<feature type="transmembrane region" description="Helical" evidence="6">
    <location>
        <begin position="329"/>
        <end position="348"/>
    </location>
</feature>
<proteinExistence type="predicted"/>
<dbReference type="AlphaFoldDB" id="A0A2M9HB15"/>
<evidence type="ECO:0000256" key="3">
    <source>
        <dbReference type="ARBA" id="ARBA00022989"/>
    </source>
</evidence>
<feature type="transmembrane region" description="Helical" evidence="6">
    <location>
        <begin position="210"/>
        <end position="234"/>
    </location>
</feature>
<evidence type="ECO:0000256" key="2">
    <source>
        <dbReference type="ARBA" id="ARBA00022692"/>
    </source>
</evidence>